<comment type="caution">
    <text evidence="4">The sequence shown here is derived from an EMBL/GenBank/DDBJ whole genome shotgun (WGS) entry which is preliminary data.</text>
</comment>
<dbReference type="EMBL" id="ABCS01000107">
    <property type="protein sequence ID" value="EDM75029.1"/>
    <property type="molecule type" value="Genomic_DNA"/>
</dbReference>
<keyword evidence="5" id="KW-1185">Reference proteome</keyword>
<gene>
    <name evidence="4" type="ORF">PPSIR1_17050</name>
</gene>
<evidence type="ECO:0000256" key="1">
    <source>
        <dbReference type="SAM" id="MobiDB-lite"/>
    </source>
</evidence>
<dbReference type="RefSeq" id="WP_006975843.1">
    <property type="nucleotide sequence ID" value="NZ_ABCS01000107.1"/>
</dbReference>
<feature type="chain" id="PRO_5002697795" description="Lipoprotein" evidence="3">
    <location>
        <begin position="28"/>
        <end position="213"/>
    </location>
</feature>
<keyword evidence="2" id="KW-0472">Membrane</keyword>
<evidence type="ECO:0008006" key="6">
    <source>
        <dbReference type="Google" id="ProtNLM"/>
    </source>
</evidence>
<keyword evidence="2" id="KW-0812">Transmembrane</keyword>
<sequence length="213" mass="22778">MSARRLLARALCLGLSLGLGLGGCVHAKDRAEGYGSGPPATWAEVEKVPVHGFWVWLRFHDRDKLVGELLFAEPGFEVAVQTKEGIVETRAWSELRRATVQTDPKAKVWLASMGLVTAVLVPLGVVTGALAVIVVPATGVLGSVAMGITWAESRVILKGEDLNLLYQYARWPQGSPERTIANDPVGTPLQPEPEPAAKPAPPPAAPIEPVPFR</sequence>
<dbReference type="PROSITE" id="PS51257">
    <property type="entry name" value="PROKAR_LIPOPROTEIN"/>
    <property type="match status" value="1"/>
</dbReference>
<keyword evidence="2" id="KW-1133">Transmembrane helix</keyword>
<keyword evidence="3" id="KW-0732">Signal</keyword>
<feature type="signal peptide" evidence="3">
    <location>
        <begin position="1"/>
        <end position="27"/>
    </location>
</feature>
<evidence type="ECO:0000256" key="2">
    <source>
        <dbReference type="SAM" id="Phobius"/>
    </source>
</evidence>
<dbReference type="STRING" id="391625.PPSIR1_17050"/>
<dbReference type="Proteomes" id="UP000005801">
    <property type="component" value="Unassembled WGS sequence"/>
</dbReference>
<accession>A6GGK3</accession>
<feature type="transmembrane region" description="Helical" evidence="2">
    <location>
        <begin position="119"/>
        <end position="148"/>
    </location>
</feature>
<proteinExistence type="predicted"/>
<dbReference type="AlphaFoldDB" id="A6GGK3"/>
<reference evidence="4 5" key="1">
    <citation type="submission" date="2007-06" db="EMBL/GenBank/DDBJ databases">
        <authorList>
            <person name="Shimkets L."/>
            <person name="Ferriera S."/>
            <person name="Johnson J."/>
            <person name="Kravitz S."/>
            <person name="Beeson K."/>
            <person name="Sutton G."/>
            <person name="Rogers Y.-H."/>
            <person name="Friedman R."/>
            <person name="Frazier M."/>
            <person name="Venter J.C."/>
        </authorList>
    </citation>
    <scope>NUCLEOTIDE SEQUENCE [LARGE SCALE GENOMIC DNA]</scope>
    <source>
        <strain evidence="4 5">SIR-1</strain>
    </source>
</reference>
<feature type="compositionally biased region" description="Pro residues" evidence="1">
    <location>
        <begin position="190"/>
        <end position="213"/>
    </location>
</feature>
<evidence type="ECO:0000256" key="3">
    <source>
        <dbReference type="SAM" id="SignalP"/>
    </source>
</evidence>
<feature type="region of interest" description="Disordered" evidence="1">
    <location>
        <begin position="174"/>
        <end position="213"/>
    </location>
</feature>
<name>A6GGK3_9BACT</name>
<evidence type="ECO:0000313" key="5">
    <source>
        <dbReference type="Proteomes" id="UP000005801"/>
    </source>
</evidence>
<evidence type="ECO:0000313" key="4">
    <source>
        <dbReference type="EMBL" id="EDM75029.1"/>
    </source>
</evidence>
<protein>
    <recommendedName>
        <fullName evidence="6">Lipoprotein</fullName>
    </recommendedName>
</protein>
<organism evidence="4 5">
    <name type="scientific">Plesiocystis pacifica SIR-1</name>
    <dbReference type="NCBI Taxonomy" id="391625"/>
    <lineage>
        <taxon>Bacteria</taxon>
        <taxon>Pseudomonadati</taxon>
        <taxon>Myxococcota</taxon>
        <taxon>Polyangia</taxon>
        <taxon>Nannocystales</taxon>
        <taxon>Nannocystaceae</taxon>
        <taxon>Plesiocystis</taxon>
    </lineage>
</organism>